<dbReference type="EMBL" id="SJPG01000001">
    <property type="protein sequence ID" value="TWT63175.1"/>
    <property type="molecule type" value="Genomic_DNA"/>
</dbReference>
<gene>
    <name evidence="1" type="ORF">Pan54_39280</name>
</gene>
<dbReference type="AlphaFoldDB" id="A0A5C5XM32"/>
<dbReference type="SUPFAM" id="SSF53448">
    <property type="entry name" value="Nucleotide-diphospho-sugar transferases"/>
    <property type="match status" value="1"/>
</dbReference>
<accession>A0A5C5XM32</accession>
<keyword evidence="2" id="KW-1185">Reference proteome</keyword>
<proteinExistence type="predicted"/>
<organism evidence="1 2">
    <name type="scientific">Rubinisphaera italica</name>
    <dbReference type="NCBI Taxonomy" id="2527969"/>
    <lineage>
        <taxon>Bacteria</taxon>
        <taxon>Pseudomonadati</taxon>
        <taxon>Planctomycetota</taxon>
        <taxon>Planctomycetia</taxon>
        <taxon>Planctomycetales</taxon>
        <taxon>Planctomycetaceae</taxon>
        <taxon>Rubinisphaera</taxon>
    </lineage>
</organism>
<comment type="caution">
    <text evidence="1">The sequence shown here is derived from an EMBL/GenBank/DDBJ whole genome shotgun (WGS) entry which is preliminary data.</text>
</comment>
<reference evidence="1 2" key="1">
    <citation type="submission" date="2019-02" db="EMBL/GenBank/DDBJ databases">
        <title>Deep-cultivation of Planctomycetes and their phenomic and genomic characterization uncovers novel biology.</title>
        <authorList>
            <person name="Wiegand S."/>
            <person name="Jogler M."/>
            <person name="Boedeker C."/>
            <person name="Pinto D."/>
            <person name="Vollmers J."/>
            <person name="Rivas-Marin E."/>
            <person name="Kohn T."/>
            <person name="Peeters S.H."/>
            <person name="Heuer A."/>
            <person name="Rast P."/>
            <person name="Oberbeckmann S."/>
            <person name="Bunk B."/>
            <person name="Jeske O."/>
            <person name="Meyerdierks A."/>
            <person name="Storesund J.E."/>
            <person name="Kallscheuer N."/>
            <person name="Luecker S."/>
            <person name="Lage O.M."/>
            <person name="Pohl T."/>
            <person name="Merkel B.J."/>
            <person name="Hornburger P."/>
            <person name="Mueller R.-W."/>
            <person name="Bruemmer F."/>
            <person name="Labrenz M."/>
            <person name="Spormann A.M."/>
            <person name="Op Den Camp H."/>
            <person name="Overmann J."/>
            <person name="Amann R."/>
            <person name="Jetten M.S.M."/>
            <person name="Mascher T."/>
            <person name="Medema M.H."/>
            <person name="Devos D.P."/>
            <person name="Kaster A.-K."/>
            <person name="Ovreas L."/>
            <person name="Rohde M."/>
            <person name="Galperin M.Y."/>
            <person name="Jogler C."/>
        </authorList>
    </citation>
    <scope>NUCLEOTIDE SEQUENCE [LARGE SCALE GENOMIC DNA]</scope>
    <source>
        <strain evidence="1 2">Pan54</strain>
    </source>
</reference>
<evidence type="ECO:0000313" key="1">
    <source>
        <dbReference type="EMBL" id="TWT63175.1"/>
    </source>
</evidence>
<dbReference type="RefSeq" id="WP_146504952.1">
    <property type="nucleotide sequence ID" value="NZ_SJPG01000001.1"/>
</dbReference>
<protein>
    <recommendedName>
        <fullName evidence="3">Glycosyl transferase family 8</fullName>
    </recommendedName>
</protein>
<evidence type="ECO:0008006" key="3">
    <source>
        <dbReference type="Google" id="ProtNLM"/>
    </source>
</evidence>
<name>A0A5C5XM32_9PLAN</name>
<evidence type="ECO:0000313" key="2">
    <source>
        <dbReference type="Proteomes" id="UP000316095"/>
    </source>
</evidence>
<sequence length="286" mass="32736">MLALITCYFNPCGYEAPLANYWRFRQAVEPAPLVTVELSYNETFVIPGSMRVHGVRANQILWQKERLLNLAIERLPEKYDRVAWLDNDILFLDPDWYCVTEDALDRWPVVQMFSNCHWLDRFSRIEKSRPGSATIESYLGAGSDKSHPGFAWAARREDIARWGGLFDQDVTGSGDAWMTHGFFREYDTPMTQQASPGLRRAALAWCERFQRSGGTVGHVVGDLLHLYHGSYQSRGYWERFLIQRDHKFDPATDIKTAPNGAWMWATPKPGLHTAVAANFAGRKEDS</sequence>
<dbReference type="Proteomes" id="UP000316095">
    <property type="component" value="Unassembled WGS sequence"/>
</dbReference>
<dbReference type="InterPro" id="IPR029044">
    <property type="entry name" value="Nucleotide-diphossugar_trans"/>
</dbReference>
<dbReference type="OrthoDB" id="7593663at2"/>